<comment type="caution">
    <text evidence="9">The sequence shown here is derived from an EMBL/GenBank/DDBJ whole genome shotgun (WGS) entry which is preliminary data.</text>
</comment>
<evidence type="ECO:0000256" key="1">
    <source>
        <dbReference type="ARBA" id="ARBA00004651"/>
    </source>
</evidence>
<dbReference type="Pfam" id="PF00571">
    <property type="entry name" value="CBS"/>
    <property type="match status" value="1"/>
</dbReference>
<keyword evidence="5 6" id="KW-1133">Transmembrane helix</keyword>
<dbReference type="GO" id="GO:0005886">
    <property type="term" value="C:plasma membrane"/>
    <property type="evidence" value="ECO:0007669"/>
    <property type="project" value="UniProtKB-SubCell"/>
</dbReference>
<dbReference type="SMART" id="SM00116">
    <property type="entry name" value="CBS"/>
    <property type="match status" value="2"/>
</dbReference>
<dbReference type="Pfam" id="PF03471">
    <property type="entry name" value="CorC_HlyC"/>
    <property type="match status" value="1"/>
</dbReference>
<dbReference type="EMBL" id="JADIVZ010000002">
    <property type="protein sequence ID" value="MBF4161441.1"/>
    <property type="molecule type" value="Genomic_DNA"/>
</dbReference>
<evidence type="ECO:0000256" key="6">
    <source>
        <dbReference type="SAM" id="Phobius"/>
    </source>
</evidence>
<comment type="subcellular location">
    <subcellularLocation>
        <location evidence="1">Cell membrane</location>
        <topology evidence="1">Multi-pass membrane protein</topology>
    </subcellularLocation>
</comment>
<dbReference type="InterPro" id="IPR036318">
    <property type="entry name" value="FAD-bd_PCMH-like_sf"/>
</dbReference>
<dbReference type="SUPFAM" id="SSF56176">
    <property type="entry name" value="FAD-binding/transporter-associated domain-like"/>
    <property type="match status" value="1"/>
</dbReference>
<dbReference type="InterPro" id="IPR016169">
    <property type="entry name" value="FAD-bd_PCMH_sub2"/>
</dbReference>
<evidence type="ECO:0000313" key="9">
    <source>
        <dbReference type="EMBL" id="MBF4161441.1"/>
    </source>
</evidence>
<sequence>MWVLTLLLGLLVILAITAATGYFVAQEFAYMSADRSRLAAMAADGDRGAARALDITRRTSFMLSGAQLGITVTALLVGYAAEPLVGAAIGTALGGVGVPTAVGVTIGTMAALVVSTGVQMVLGELFPKNLAIARPERLAIALARSTQLYLRLFGWLIAFFDRASERLLRAVGMEPVHDVEHAVTRDDLGAIVSDSRASGDLAPDLSLLLDRLVEFPDRDVAHAMVPRARVGVVTTDLTLAELWETTSRDAHSRHPVLDVSGDVVGVVDLLDVLDRLEAQGTPDGSAAARVSEVMRPPLLVPASMRLPDALTTLLDATSPLACVLDEHGELAGVVTVEDLAEELVGEIDDEHDPVSHLDPDDPDAPGAVGEEVVEWRLAGALPLDEVARRIGRPLPACSQETLGGLVVAVLGRLPVEGDAVAVELPSGPMASEHTPVTRLHLQVLEVRRHVPALVLARLGEDTA</sequence>
<dbReference type="PANTHER" id="PTHR43099:SF6">
    <property type="entry name" value="UPF0053 PROTEIN RV1842C"/>
    <property type="match status" value="1"/>
</dbReference>
<dbReference type="SMART" id="SM01091">
    <property type="entry name" value="CorC_HlyC"/>
    <property type="match status" value="1"/>
</dbReference>
<name>A0A930UWH8_9ACTN</name>
<dbReference type="SUPFAM" id="SSF54631">
    <property type="entry name" value="CBS-domain pair"/>
    <property type="match status" value="1"/>
</dbReference>
<organism evidence="9 10">
    <name type="scientific">Nocardioides acrostichi</name>
    <dbReference type="NCBI Taxonomy" id="2784339"/>
    <lineage>
        <taxon>Bacteria</taxon>
        <taxon>Bacillati</taxon>
        <taxon>Actinomycetota</taxon>
        <taxon>Actinomycetes</taxon>
        <taxon>Propionibacteriales</taxon>
        <taxon>Nocardioidaceae</taxon>
        <taxon>Nocardioides</taxon>
    </lineage>
</organism>
<protein>
    <submittedName>
        <fullName evidence="9">HlyC/CorC family transporter</fullName>
    </submittedName>
</protein>
<dbReference type="Gene3D" id="3.30.465.10">
    <property type="match status" value="1"/>
</dbReference>
<gene>
    <name evidence="9" type="ORF">ISG29_07025</name>
</gene>
<keyword evidence="5 6" id="KW-0812">Transmembrane</keyword>
<keyword evidence="3" id="KW-1003">Cell membrane</keyword>
<dbReference type="Proteomes" id="UP000656804">
    <property type="component" value="Unassembled WGS sequence"/>
</dbReference>
<dbReference type="GO" id="GO:0050660">
    <property type="term" value="F:flavin adenine dinucleotide binding"/>
    <property type="evidence" value="ECO:0007669"/>
    <property type="project" value="InterPro"/>
</dbReference>
<feature type="domain" description="CBS" evidence="7">
    <location>
        <begin position="224"/>
        <end position="284"/>
    </location>
</feature>
<feature type="transmembrane region" description="Helical" evidence="6">
    <location>
        <begin position="138"/>
        <end position="160"/>
    </location>
</feature>
<evidence type="ECO:0000256" key="3">
    <source>
        <dbReference type="ARBA" id="ARBA00022475"/>
    </source>
</evidence>
<comment type="similarity">
    <text evidence="2">Belongs to the UPF0053 family.</text>
</comment>
<keyword evidence="4" id="KW-0129">CBS domain</keyword>
<evidence type="ECO:0000256" key="2">
    <source>
        <dbReference type="ARBA" id="ARBA00006337"/>
    </source>
</evidence>
<accession>A0A930UWH8</accession>
<dbReference type="InterPro" id="IPR000644">
    <property type="entry name" value="CBS_dom"/>
</dbReference>
<evidence type="ECO:0000256" key="4">
    <source>
        <dbReference type="PROSITE-ProRule" id="PRU00703"/>
    </source>
</evidence>
<feature type="transmembrane region" description="Helical" evidence="6">
    <location>
        <begin position="6"/>
        <end position="25"/>
    </location>
</feature>
<dbReference type="InterPro" id="IPR005170">
    <property type="entry name" value="Transptr-assoc_dom"/>
</dbReference>
<evidence type="ECO:0000313" key="10">
    <source>
        <dbReference type="Proteomes" id="UP000656804"/>
    </source>
</evidence>
<evidence type="ECO:0000256" key="5">
    <source>
        <dbReference type="PROSITE-ProRule" id="PRU01193"/>
    </source>
</evidence>
<dbReference type="RefSeq" id="WP_194502652.1">
    <property type="nucleotide sequence ID" value="NZ_JADIVZ010000002.1"/>
</dbReference>
<dbReference type="InterPro" id="IPR046342">
    <property type="entry name" value="CBS_dom_sf"/>
</dbReference>
<dbReference type="InterPro" id="IPR051676">
    <property type="entry name" value="UPF0053_domain"/>
</dbReference>
<evidence type="ECO:0000259" key="7">
    <source>
        <dbReference type="PROSITE" id="PS51371"/>
    </source>
</evidence>
<feature type="domain" description="CBS" evidence="7">
    <location>
        <begin position="293"/>
        <end position="350"/>
    </location>
</feature>
<reference evidence="9" key="1">
    <citation type="submission" date="2020-11" db="EMBL/GenBank/DDBJ databases">
        <title>Nocardioides sp. CBS4Y-1, whole genome shotgun sequence.</title>
        <authorList>
            <person name="Tuo L."/>
        </authorList>
    </citation>
    <scope>NUCLEOTIDE SEQUENCE</scope>
    <source>
        <strain evidence="9">CBS4Y-1</strain>
    </source>
</reference>
<dbReference type="Pfam" id="PF01595">
    <property type="entry name" value="CNNM"/>
    <property type="match status" value="1"/>
</dbReference>
<feature type="transmembrane region" description="Helical" evidence="6">
    <location>
        <begin position="61"/>
        <end position="81"/>
    </location>
</feature>
<feature type="domain" description="CNNM transmembrane" evidence="8">
    <location>
        <begin position="2"/>
        <end position="205"/>
    </location>
</feature>
<dbReference type="PROSITE" id="PS51371">
    <property type="entry name" value="CBS"/>
    <property type="match status" value="2"/>
</dbReference>
<feature type="transmembrane region" description="Helical" evidence="6">
    <location>
        <begin position="101"/>
        <end position="126"/>
    </location>
</feature>
<keyword evidence="10" id="KW-1185">Reference proteome</keyword>
<dbReference type="PANTHER" id="PTHR43099">
    <property type="entry name" value="UPF0053 PROTEIN YRKA"/>
    <property type="match status" value="1"/>
</dbReference>
<dbReference type="PROSITE" id="PS51846">
    <property type="entry name" value="CNNM"/>
    <property type="match status" value="1"/>
</dbReference>
<evidence type="ECO:0000259" key="8">
    <source>
        <dbReference type="PROSITE" id="PS51846"/>
    </source>
</evidence>
<proteinExistence type="inferred from homology"/>
<keyword evidence="5 6" id="KW-0472">Membrane</keyword>
<dbReference type="Gene3D" id="3.10.580.10">
    <property type="entry name" value="CBS-domain"/>
    <property type="match status" value="1"/>
</dbReference>
<dbReference type="InterPro" id="IPR002550">
    <property type="entry name" value="CNNM"/>
</dbReference>
<dbReference type="AlphaFoldDB" id="A0A930UWH8"/>